<feature type="signal peptide" evidence="1">
    <location>
        <begin position="1"/>
        <end position="31"/>
    </location>
</feature>
<keyword evidence="1" id="KW-0732">Signal</keyword>
<organism evidence="2 3">
    <name type="scientific">Nocardioides iriomotensis</name>
    <dbReference type="NCBI Taxonomy" id="715784"/>
    <lineage>
        <taxon>Bacteria</taxon>
        <taxon>Bacillati</taxon>
        <taxon>Actinomycetota</taxon>
        <taxon>Actinomycetes</taxon>
        <taxon>Propionibacteriales</taxon>
        <taxon>Nocardioidaceae</taxon>
        <taxon>Nocardioides</taxon>
    </lineage>
</organism>
<name>A0A4Q5J3I0_9ACTN</name>
<accession>A0A4Q5J3I0</accession>
<dbReference type="OrthoDB" id="3780559at2"/>
<sequence>MTSIASTKRATLAAAGLALAAFVGTAAPALAATATFQDAKGDVAHGVDLESVKVVNEKSVRITVQHADIVKSWRSGASQTVFLDTDPSRPGPEFAFPSVAYQGGDYALIKTRGDGWGFGRRAVPLTCGYELRLDFARDVSTMRIDPACLGNPGEIRVAVKAAGTQADGDVVTDWLGGRRQLTEWVAKG</sequence>
<evidence type="ECO:0000256" key="1">
    <source>
        <dbReference type="SAM" id="SignalP"/>
    </source>
</evidence>
<proteinExistence type="predicted"/>
<protein>
    <submittedName>
        <fullName evidence="2">Uncharacterized protein</fullName>
    </submittedName>
</protein>
<evidence type="ECO:0000313" key="3">
    <source>
        <dbReference type="Proteomes" id="UP000291189"/>
    </source>
</evidence>
<dbReference type="AlphaFoldDB" id="A0A4Q5J3I0"/>
<evidence type="ECO:0000313" key="2">
    <source>
        <dbReference type="EMBL" id="RYU11935.1"/>
    </source>
</evidence>
<gene>
    <name evidence="2" type="ORF">ETU37_11800</name>
</gene>
<feature type="chain" id="PRO_5020585301" evidence="1">
    <location>
        <begin position="32"/>
        <end position="188"/>
    </location>
</feature>
<dbReference type="EMBL" id="SDPU01000022">
    <property type="protein sequence ID" value="RYU11935.1"/>
    <property type="molecule type" value="Genomic_DNA"/>
</dbReference>
<dbReference type="RefSeq" id="WP_129987523.1">
    <property type="nucleotide sequence ID" value="NZ_SDPU01000022.1"/>
</dbReference>
<dbReference type="Proteomes" id="UP000291189">
    <property type="component" value="Unassembled WGS sequence"/>
</dbReference>
<comment type="caution">
    <text evidence="2">The sequence shown here is derived from an EMBL/GenBank/DDBJ whole genome shotgun (WGS) entry which is preliminary data.</text>
</comment>
<keyword evidence="3" id="KW-1185">Reference proteome</keyword>
<reference evidence="2 3" key="1">
    <citation type="submission" date="2019-01" db="EMBL/GenBank/DDBJ databases">
        <title>Nocardioides guangzhouensis sp. nov., an actinobacterium isolated from soil.</title>
        <authorList>
            <person name="Fu Y."/>
            <person name="Cai Y."/>
            <person name="Lin Z."/>
            <person name="Chen P."/>
        </authorList>
    </citation>
    <scope>NUCLEOTIDE SEQUENCE [LARGE SCALE GENOMIC DNA]</scope>
    <source>
        <strain evidence="2 3">NBRC 105384</strain>
    </source>
</reference>